<dbReference type="GO" id="GO:0006307">
    <property type="term" value="P:DNA alkylation repair"/>
    <property type="evidence" value="ECO:0007669"/>
    <property type="project" value="TreeGrafter"/>
</dbReference>
<dbReference type="GO" id="GO:0043916">
    <property type="term" value="F:DNA-7-methylguanine glycosylase activity"/>
    <property type="evidence" value="ECO:0007669"/>
    <property type="project" value="TreeGrafter"/>
</dbReference>
<dbReference type="EC" id="3.2.2.21" evidence="3"/>
<organism evidence="7 8">
    <name type="scientific">Salipaludibacillus agaradhaerens</name>
    <name type="common">Bacillus agaradhaerens</name>
    <dbReference type="NCBI Taxonomy" id="76935"/>
    <lineage>
        <taxon>Bacteria</taxon>
        <taxon>Bacillati</taxon>
        <taxon>Bacillota</taxon>
        <taxon>Bacilli</taxon>
        <taxon>Bacillales</taxon>
        <taxon>Bacillaceae</taxon>
    </lineage>
</organism>
<evidence type="ECO:0000259" key="6">
    <source>
        <dbReference type="SMART" id="SM00478"/>
    </source>
</evidence>
<reference evidence="7" key="1">
    <citation type="submission" date="2020-06" db="EMBL/GenBank/DDBJ databases">
        <title>Insight into the genomes of haloalkaliphilic bacilli from Kenyan soda lakes.</title>
        <authorList>
            <person name="Mwirichia R."/>
            <person name="Villamizar G.C."/>
            <person name="Poehlein A."/>
            <person name="Mugweru J."/>
            <person name="Kipnyargis A."/>
            <person name="Kiplimo D."/>
            <person name="Orwa P."/>
            <person name="Daniel R."/>
        </authorList>
    </citation>
    <scope>NUCLEOTIDE SEQUENCE</scope>
    <source>
        <strain evidence="7">B1096_S55</strain>
    </source>
</reference>
<dbReference type="FunFam" id="1.10.340.30:FF:000004">
    <property type="entry name" value="DNA-3-methyladenine glycosylase II"/>
    <property type="match status" value="1"/>
</dbReference>
<evidence type="ECO:0000256" key="2">
    <source>
        <dbReference type="ARBA" id="ARBA00010817"/>
    </source>
</evidence>
<dbReference type="GO" id="GO:0032131">
    <property type="term" value="F:alkylated DNA binding"/>
    <property type="evidence" value="ECO:0007669"/>
    <property type="project" value="TreeGrafter"/>
</dbReference>
<evidence type="ECO:0000256" key="4">
    <source>
        <dbReference type="ARBA" id="ARBA00022763"/>
    </source>
</evidence>
<comment type="catalytic activity">
    <reaction evidence="1">
        <text>Hydrolysis of alkylated DNA, releasing 3-methyladenine, 3-methylguanine, 7-methylguanine and 7-methyladenine.</text>
        <dbReference type="EC" id="3.2.2.21"/>
    </reaction>
</comment>
<dbReference type="Proteomes" id="UP001057753">
    <property type="component" value="Unassembled WGS sequence"/>
</dbReference>
<evidence type="ECO:0000313" key="7">
    <source>
        <dbReference type="EMBL" id="MCR6097334.1"/>
    </source>
</evidence>
<dbReference type="PANTHER" id="PTHR43003">
    <property type="entry name" value="DNA-3-METHYLADENINE GLYCOSYLASE"/>
    <property type="match status" value="1"/>
</dbReference>
<dbReference type="Gene3D" id="1.10.340.30">
    <property type="entry name" value="Hypothetical protein, domain 2"/>
    <property type="match status" value="1"/>
</dbReference>
<gene>
    <name evidence="7" type="ORF">HXA33_12340</name>
</gene>
<keyword evidence="5" id="KW-0234">DNA repair</keyword>
<evidence type="ECO:0000313" key="8">
    <source>
        <dbReference type="Proteomes" id="UP001057753"/>
    </source>
</evidence>
<keyword evidence="8" id="KW-1185">Reference proteome</keyword>
<dbReference type="Pfam" id="PF00730">
    <property type="entry name" value="HhH-GPD"/>
    <property type="match status" value="1"/>
</dbReference>
<evidence type="ECO:0000256" key="5">
    <source>
        <dbReference type="ARBA" id="ARBA00023204"/>
    </source>
</evidence>
<dbReference type="InterPro" id="IPR051912">
    <property type="entry name" value="Alkylbase_DNA_Glycosylase/TA"/>
</dbReference>
<evidence type="ECO:0000256" key="3">
    <source>
        <dbReference type="ARBA" id="ARBA00012000"/>
    </source>
</evidence>
<comment type="similarity">
    <text evidence="2">Belongs to the alkylbase DNA glycosidase AlkA family.</text>
</comment>
<dbReference type="PANTHER" id="PTHR43003:SF5">
    <property type="entry name" value="DNA-3-METHYLADENINE GLYCOSYLASE"/>
    <property type="match status" value="1"/>
</dbReference>
<dbReference type="RefSeq" id="WP_257821734.1">
    <property type="nucleotide sequence ID" value="NZ_JABXYM010000001.1"/>
</dbReference>
<protein>
    <recommendedName>
        <fullName evidence="3">DNA-3-methyladenine glycosylase II</fullName>
        <ecNumber evidence="3">3.2.2.21</ecNumber>
    </recommendedName>
</protein>
<dbReference type="InterPro" id="IPR011257">
    <property type="entry name" value="DNA_glycosylase"/>
</dbReference>
<sequence>MEWTHVITGPYNFNQALKRLKIDPLLTLNVVEETLTLPIWIEDNPVTVTVKQVGTFEEPMFHIQVTDHEKVTKEAITEKLTHLFHWDTPLAAIADFFEKTELAHLFQQYRGTPFVCDSQLYGSLMKTIIHQQLNMAFAYTLTERFVKSFGFQHEGAWFYPSPEKVANLEPAQLRELQFSQRKAEYVIDTSRMIAEGDLNLNELVQLPNEQVIETLVKIRGIGPWTAENFLMFGLGRMDLFPIQDIGIQNAMKKFYDWEAKPLHAVMLEKSKEWKPYRTYASLYLWESIET</sequence>
<keyword evidence="4" id="KW-0227">DNA damage</keyword>
<comment type="caution">
    <text evidence="7">The sequence shown here is derived from an EMBL/GenBank/DDBJ whole genome shotgun (WGS) entry which is preliminary data.</text>
</comment>
<dbReference type="GO" id="GO:0008725">
    <property type="term" value="F:DNA-3-methyladenine glycosylase activity"/>
    <property type="evidence" value="ECO:0007669"/>
    <property type="project" value="TreeGrafter"/>
</dbReference>
<dbReference type="EMBL" id="JABXYM010000001">
    <property type="protein sequence ID" value="MCR6097334.1"/>
    <property type="molecule type" value="Genomic_DNA"/>
</dbReference>
<name>A0A9Q4B2V7_SALAG</name>
<dbReference type="AlphaFoldDB" id="A0A9Q4B2V7"/>
<proteinExistence type="inferred from homology"/>
<dbReference type="SUPFAM" id="SSF48150">
    <property type="entry name" value="DNA-glycosylase"/>
    <property type="match status" value="1"/>
</dbReference>
<dbReference type="Gene3D" id="1.10.1670.40">
    <property type="match status" value="1"/>
</dbReference>
<evidence type="ECO:0000256" key="1">
    <source>
        <dbReference type="ARBA" id="ARBA00000086"/>
    </source>
</evidence>
<dbReference type="GO" id="GO:0005737">
    <property type="term" value="C:cytoplasm"/>
    <property type="evidence" value="ECO:0007669"/>
    <property type="project" value="TreeGrafter"/>
</dbReference>
<dbReference type="GO" id="GO:0006285">
    <property type="term" value="P:base-excision repair, AP site formation"/>
    <property type="evidence" value="ECO:0007669"/>
    <property type="project" value="TreeGrafter"/>
</dbReference>
<dbReference type="InterPro" id="IPR003265">
    <property type="entry name" value="HhH-GPD_domain"/>
</dbReference>
<dbReference type="CDD" id="cd00056">
    <property type="entry name" value="ENDO3c"/>
    <property type="match status" value="1"/>
</dbReference>
<feature type="domain" description="HhH-GPD" evidence="6">
    <location>
        <begin position="129"/>
        <end position="288"/>
    </location>
</feature>
<accession>A0A9Q4B2V7</accession>
<dbReference type="GO" id="GO:0032993">
    <property type="term" value="C:protein-DNA complex"/>
    <property type="evidence" value="ECO:0007669"/>
    <property type="project" value="TreeGrafter"/>
</dbReference>
<dbReference type="SMART" id="SM00478">
    <property type="entry name" value="ENDO3c"/>
    <property type="match status" value="1"/>
</dbReference>